<accession>A0A2S0WS86</accession>
<evidence type="ECO:0000256" key="4">
    <source>
        <dbReference type="ARBA" id="ARBA00022989"/>
    </source>
</evidence>
<dbReference type="PANTHER" id="PTHR30238:SF0">
    <property type="entry name" value="THYLAKOID MEMBRANE PROTEIN TERC, CHLOROPLASTIC"/>
    <property type="match status" value="1"/>
</dbReference>
<reference evidence="7" key="1">
    <citation type="submission" date="2018-01" db="EMBL/GenBank/DDBJ databases">
        <authorList>
            <person name="Li J."/>
        </authorList>
    </citation>
    <scope>NUCLEOTIDE SEQUENCE [LARGE SCALE GENOMIC DNA]</scope>
    <source>
        <strain evidence="7">592</strain>
    </source>
</reference>
<evidence type="ECO:0000256" key="3">
    <source>
        <dbReference type="ARBA" id="ARBA00022692"/>
    </source>
</evidence>
<dbReference type="AlphaFoldDB" id="A0A2S0WS86"/>
<dbReference type="Pfam" id="PF03741">
    <property type="entry name" value="TerC"/>
    <property type="match status" value="1"/>
</dbReference>
<sequence>MSVSQTEWIVTISVTIAVLLFDIIIVSRRPHEPTLKECAVYLAGYVGLAIAFGIWVMVHHDVKPGPGEKGGDFGLQFFAGWLTEYSLSIDNLFIFLIIMASFKVPRKLQQEALLVGIVIALIFRGIFIAIGAVAIENFSWIFYLFGAFLLWTAYTLVKDKDHDDDGENAVVRFARRFFNVKEEWHGLKLFMKENKKTYITPMFLVILSLGTTDLLFALDSIPAIYGLTQEPYLVFTANVFALMGLRQLYFLLGDLLTRLIYLSQGLSVLLAFIGVKLVLHALHENELPFINGGNHVEVPEIPTLVSLGVIIGVLAVTAIVSLTVSSRRERAGLTADGQPKSGGSDDSQH</sequence>
<proteinExistence type="inferred from homology"/>
<dbReference type="InterPro" id="IPR022369">
    <property type="entry name" value="Integral_membrane_TerC_rswitch"/>
</dbReference>
<dbReference type="GO" id="GO:0016020">
    <property type="term" value="C:membrane"/>
    <property type="evidence" value="ECO:0007669"/>
    <property type="project" value="UniProtKB-SubCell"/>
</dbReference>
<protein>
    <submittedName>
        <fullName evidence="6">Tellurium resistance protein TerC</fullName>
    </submittedName>
</protein>
<evidence type="ECO:0000256" key="1">
    <source>
        <dbReference type="ARBA" id="ARBA00004141"/>
    </source>
</evidence>
<keyword evidence="4" id="KW-1133">Transmembrane helix</keyword>
<dbReference type="KEGG" id="aez:C3E78_08130"/>
<comment type="similarity">
    <text evidence="2">Belongs to the TerC family.</text>
</comment>
<keyword evidence="5" id="KW-0472">Membrane</keyword>
<evidence type="ECO:0000256" key="5">
    <source>
        <dbReference type="ARBA" id="ARBA00023136"/>
    </source>
</evidence>
<evidence type="ECO:0000313" key="6">
    <source>
        <dbReference type="EMBL" id="AWB94104.1"/>
    </source>
</evidence>
<accession>A0A5F2EUB6</accession>
<dbReference type="NCBIfam" id="TIGR03718">
    <property type="entry name" value="R_switched_Alx"/>
    <property type="match status" value="1"/>
</dbReference>
<dbReference type="InterPro" id="IPR005496">
    <property type="entry name" value="Integral_membrane_TerC"/>
</dbReference>
<dbReference type="Proteomes" id="UP000244384">
    <property type="component" value="Chromosome"/>
</dbReference>
<dbReference type="EMBL" id="CP026952">
    <property type="protein sequence ID" value="AWB94104.1"/>
    <property type="molecule type" value="Genomic_DNA"/>
</dbReference>
<dbReference type="OrthoDB" id="5242957at2"/>
<gene>
    <name evidence="6" type="ORF">C3E78_08130</name>
</gene>
<keyword evidence="7" id="KW-1185">Reference proteome</keyword>
<keyword evidence="3" id="KW-0812">Transmembrane</keyword>
<organism evidence="6 7">
    <name type="scientific">Aeromicrobium chenweiae</name>
    <dbReference type="NCBI Taxonomy" id="2079793"/>
    <lineage>
        <taxon>Bacteria</taxon>
        <taxon>Bacillati</taxon>
        <taxon>Actinomycetota</taxon>
        <taxon>Actinomycetes</taxon>
        <taxon>Propionibacteriales</taxon>
        <taxon>Nocardioidaceae</taxon>
        <taxon>Aeromicrobium</taxon>
    </lineage>
</organism>
<dbReference type="PANTHER" id="PTHR30238">
    <property type="entry name" value="MEMBRANE BOUND PREDICTED REDOX MODULATOR"/>
    <property type="match status" value="1"/>
</dbReference>
<name>A0A2S0WS86_9ACTN</name>
<evidence type="ECO:0000256" key="2">
    <source>
        <dbReference type="ARBA" id="ARBA00007511"/>
    </source>
</evidence>
<evidence type="ECO:0000313" key="7">
    <source>
        <dbReference type="Proteomes" id="UP000244384"/>
    </source>
</evidence>
<comment type="subcellular location">
    <subcellularLocation>
        <location evidence="1">Membrane</location>
        <topology evidence="1">Multi-pass membrane protein</topology>
    </subcellularLocation>
</comment>